<feature type="compositionally biased region" description="Basic and acidic residues" evidence="6">
    <location>
        <begin position="333"/>
        <end position="344"/>
    </location>
</feature>
<dbReference type="RefSeq" id="XP_001307110.1">
    <property type="nucleotide sequence ID" value="XM_001307109.1"/>
</dbReference>
<dbReference type="PANTHER" id="PTHR11909">
    <property type="entry name" value="CASEIN KINASE-RELATED"/>
    <property type="match status" value="1"/>
</dbReference>
<keyword evidence="3 4" id="KW-0067">ATP-binding</keyword>
<dbReference type="InterPro" id="IPR008271">
    <property type="entry name" value="Ser/Thr_kinase_AS"/>
</dbReference>
<dbReference type="OrthoDB" id="5872528at2759"/>
<dbReference type="FunFam" id="1.10.510.10:FF:001409">
    <property type="entry name" value="CK1 family protein kinase"/>
    <property type="match status" value="1"/>
</dbReference>
<gene>
    <name evidence="8" type="ORF">TVAG_315860</name>
</gene>
<feature type="binding site" evidence="4">
    <location>
        <position position="48"/>
    </location>
    <ligand>
        <name>ATP</name>
        <dbReference type="ChEBI" id="CHEBI:30616"/>
    </ligand>
</feature>
<proteinExistence type="inferred from homology"/>
<evidence type="ECO:0000256" key="1">
    <source>
        <dbReference type="ARBA" id="ARBA00012513"/>
    </source>
</evidence>
<reference evidence="8" key="1">
    <citation type="submission" date="2006-10" db="EMBL/GenBank/DDBJ databases">
        <authorList>
            <person name="Amadeo P."/>
            <person name="Zhao Q."/>
            <person name="Wortman J."/>
            <person name="Fraser-Liggett C."/>
            <person name="Carlton J."/>
        </authorList>
    </citation>
    <scope>NUCLEOTIDE SEQUENCE</scope>
    <source>
        <strain evidence="8">G3</strain>
    </source>
</reference>
<evidence type="ECO:0000256" key="3">
    <source>
        <dbReference type="ARBA" id="ARBA00022840"/>
    </source>
</evidence>
<dbReference type="GO" id="GO:0005737">
    <property type="term" value="C:cytoplasm"/>
    <property type="evidence" value="ECO:0000318"/>
    <property type="project" value="GO_Central"/>
</dbReference>
<dbReference type="GO" id="GO:0005634">
    <property type="term" value="C:nucleus"/>
    <property type="evidence" value="ECO:0000318"/>
    <property type="project" value="GO_Central"/>
</dbReference>
<evidence type="ECO:0000313" key="8">
    <source>
        <dbReference type="EMBL" id="EAX94180.1"/>
    </source>
</evidence>
<dbReference type="InterPro" id="IPR011009">
    <property type="entry name" value="Kinase-like_dom_sf"/>
</dbReference>
<dbReference type="EMBL" id="DS113872">
    <property type="protein sequence ID" value="EAX94180.1"/>
    <property type="molecule type" value="Genomic_DNA"/>
</dbReference>
<dbReference type="SMR" id="A2FLP5"/>
<dbReference type="PROSITE" id="PS00107">
    <property type="entry name" value="PROTEIN_KINASE_ATP"/>
    <property type="match status" value="1"/>
</dbReference>
<dbReference type="SUPFAM" id="SSF56112">
    <property type="entry name" value="Protein kinase-like (PK-like)"/>
    <property type="match status" value="1"/>
</dbReference>
<dbReference type="InterPro" id="IPR017441">
    <property type="entry name" value="Protein_kinase_ATP_BS"/>
</dbReference>
<evidence type="ECO:0000256" key="2">
    <source>
        <dbReference type="ARBA" id="ARBA00022741"/>
    </source>
</evidence>
<feature type="region of interest" description="Disordered" evidence="6">
    <location>
        <begin position="312"/>
        <end position="362"/>
    </location>
</feature>
<dbReference type="SMART" id="SM00220">
    <property type="entry name" value="S_TKc"/>
    <property type="match status" value="1"/>
</dbReference>
<sequence>MSSKESRIRLIPGSTFDKYVIKGFIGHGSFGDIYSCEDERDHSTWAIKIELKTNKKTSLDKEAQILKKIQSSPYFPVFHDYGESDEYLWLVLELLGPSLIGARRISSGSVFSASTAIRLGIEMLRCIEAFHKFGLVHRDIKPGNFLIRPSRKHPLILIDFGLSKAFLDDNGEMIPPRDSPGFVGTVPYASFNAHKGLELGCCDDLFSWFVVLLKIHAGELPWPTVNNKDVVLVAKKEANIANFCEGLPHQYIIMYRLILSMKRDDIPNYSLFYQLLGEAMVDTNSSFMDRFDWELSPDEIIRTATTISLAMPRGELPEPPSDFPSDLVQRLMKKPEVPEEKNEDTNDTPSYSDDVDGCGCRI</sequence>
<dbReference type="Gene3D" id="1.10.510.10">
    <property type="entry name" value="Transferase(Phosphotransferase) domain 1"/>
    <property type="match status" value="1"/>
</dbReference>
<evidence type="ECO:0000256" key="6">
    <source>
        <dbReference type="SAM" id="MobiDB-lite"/>
    </source>
</evidence>
<dbReference type="eggNOG" id="KOG1164">
    <property type="taxonomic scope" value="Eukaryota"/>
</dbReference>
<evidence type="ECO:0000313" key="9">
    <source>
        <dbReference type="Proteomes" id="UP000001542"/>
    </source>
</evidence>
<keyword evidence="5" id="KW-0723">Serine/threonine-protein kinase</keyword>
<dbReference type="VEuPathDB" id="TrichDB:TVAGG3_0040680"/>
<organism evidence="8 9">
    <name type="scientific">Trichomonas vaginalis (strain ATCC PRA-98 / G3)</name>
    <dbReference type="NCBI Taxonomy" id="412133"/>
    <lineage>
        <taxon>Eukaryota</taxon>
        <taxon>Metamonada</taxon>
        <taxon>Parabasalia</taxon>
        <taxon>Trichomonadida</taxon>
        <taxon>Trichomonadidae</taxon>
        <taxon>Trichomonas</taxon>
    </lineage>
</organism>
<dbReference type="GO" id="GO:0004674">
    <property type="term" value="F:protein serine/threonine kinase activity"/>
    <property type="evidence" value="ECO:0000318"/>
    <property type="project" value="GO_Central"/>
</dbReference>
<dbReference type="PROSITE" id="PS50011">
    <property type="entry name" value="PROTEIN_KINASE_DOM"/>
    <property type="match status" value="1"/>
</dbReference>
<keyword evidence="8" id="KW-0418">Kinase</keyword>
<dbReference type="GO" id="GO:0007165">
    <property type="term" value="P:signal transduction"/>
    <property type="evidence" value="ECO:0000318"/>
    <property type="project" value="GO_Central"/>
</dbReference>
<keyword evidence="9" id="KW-1185">Reference proteome</keyword>
<dbReference type="Pfam" id="PF00069">
    <property type="entry name" value="Pkinase"/>
    <property type="match status" value="1"/>
</dbReference>
<dbReference type="InterPro" id="IPR050235">
    <property type="entry name" value="CK1_Ser-Thr_kinase"/>
</dbReference>
<dbReference type="OMA" id="MARQYRF"/>
<reference evidence="8" key="2">
    <citation type="journal article" date="2007" name="Science">
        <title>Draft genome sequence of the sexually transmitted pathogen Trichomonas vaginalis.</title>
        <authorList>
            <person name="Carlton J.M."/>
            <person name="Hirt R.P."/>
            <person name="Silva J.C."/>
            <person name="Delcher A.L."/>
            <person name="Schatz M."/>
            <person name="Zhao Q."/>
            <person name="Wortman J.R."/>
            <person name="Bidwell S.L."/>
            <person name="Alsmark U.C.M."/>
            <person name="Besteiro S."/>
            <person name="Sicheritz-Ponten T."/>
            <person name="Noel C.J."/>
            <person name="Dacks J.B."/>
            <person name="Foster P.G."/>
            <person name="Simillion C."/>
            <person name="Van de Peer Y."/>
            <person name="Miranda-Saavedra D."/>
            <person name="Barton G.J."/>
            <person name="Westrop G.D."/>
            <person name="Mueller S."/>
            <person name="Dessi D."/>
            <person name="Fiori P.L."/>
            <person name="Ren Q."/>
            <person name="Paulsen I."/>
            <person name="Zhang H."/>
            <person name="Bastida-Corcuera F.D."/>
            <person name="Simoes-Barbosa A."/>
            <person name="Brown M.T."/>
            <person name="Hayes R.D."/>
            <person name="Mukherjee M."/>
            <person name="Okumura C.Y."/>
            <person name="Schneider R."/>
            <person name="Smith A.J."/>
            <person name="Vanacova S."/>
            <person name="Villalvazo M."/>
            <person name="Haas B.J."/>
            <person name="Pertea M."/>
            <person name="Feldblyum T.V."/>
            <person name="Utterback T.R."/>
            <person name="Shu C.L."/>
            <person name="Osoegawa K."/>
            <person name="de Jong P.J."/>
            <person name="Hrdy I."/>
            <person name="Horvathova L."/>
            <person name="Zubacova Z."/>
            <person name="Dolezal P."/>
            <person name="Malik S.B."/>
            <person name="Logsdon J.M. Jr."/>
            <person name="Henze K."/>
            <person name="Gupta A."/>
            <person name="Wang C.C."/>
            <person name="Dunne R.L."/>
            <person name="Upcroft J.A."/>
            <person name="Upcroft P."/>
            <person name="White O."/>
            <person name="Salzberg S.L."/>
            <person name="Tang P."/>
            <person name="Chiu C.-H."/>
            <person name="Lee Y.-S."/>
            <person name="Embley T.M."/>
            <person name="Coombs G.H."/>
            <person name="Mottram J.C."/>
            <person name="Tachezy J."/>
            <person name="Fraser-Liggett C.M."/>
            <person name="Johnson P.J."/>
        </authorList>
    </citation>
    <scope>NUCLEOTIDE SEQUENCE [LARGE SCALE GENOMIC DNA]</scope>
    <source>
        <strain evidence="8">G3</strain>
    </source>
</reference>
<comment type="similarity">
    <text evidence="5">Belongs to the protein kinase superfamily.</text>
</comment>
<evidence type="ECO:0000259" key="7">
    <source>
        <dbReference type="PROSITE" id="PS50011"/>
    </source>
</evidence>
<name>A2FLP5_TRIV3</name>
<protein>
    <recommendedName>
        <fullName evidence="1">non-specific serine/threonine protein kinase</fullName>
        <ecNumber evidence="1">2.7.11.1</ecNumber>
    </recommendedName>
</protein>
<accession>A2FLP5</accession>
<evidence type="ECO:0000256" key="4">
    <source>
        <dbReference type="PROSITE-ProRule" id="PRU10141"/>
    </source>
</evidence>
<dbReference type="InterPro" id="IPR000719">
    <property type="entry name" value="Prot_kinase_dom"/>
</dbReference>
<dbReference type="InParanoid" id="A2FLP5"/>
<dbReference type="EC" id="2.7.11.1" evidence="1"/>
<keyword evidence="8" id="KW-0808">Transferase</keyword>
<dbReference type="STRING" id="5722.A2FLP5"/>
<dbReference type="Proteomes" id="UP000001542">
    <property type="component" value="Unassembled WGS sequence"/>
</dbReference>
<dbReference type="AlphaFoldDB" id="A2FLP5"/>
<dbReference type="KEGG" id="tva:4751908"/>
<dbReference type="PROSITE" id="PS00108">
    <property type="entry name" value="PROTEIN_KINASE_ST"/>
    <property type="match status" value="1"/>
</dbReference>
<evidence type="ECO:0000256" key="5">
    <source>
        <dbReference type="RuleBase" id="RU000304"/>
    </source>
</evidence>
<dbReference type="VEuPathDB" id="TrichDB:TVAG_315860"/>
<keyword evidence="2 4" id="KW-0547">Nucleotide-binding</keyword>
<dbReference type="GO" id="GO:0005524">
    <property type="term" value="F:ATP binding"/>
    <property type="evidence" value="ECO:0007669"/>
    <property type="project" value="UniProtKB-UniRule"/>
</dbReference>
<feature type="domain" description="Protein kinase" evidence="7">
    <location>
        <begin position="19"/>
        <end position="314"/>
    </location>
</feature>